<protein>
    <recommendedName>
        <fullName evidence="3">AAA+ ATPase domain-containing protein</fullName>
    </recommendedName>
</protein>
<dbReference type="GO" id="GO:0031048">
    <property type="term" value="P:regulatory ncRNA-mediated heterochromatin formation"/>
    <property type="evidence" value="ECO:0007669"/>
    <property type="project" value="TreeGrafter"/>
</dbReference>
<keyword evidence="5" id="KW-1185">Reference proteome</keyword>
<dbReference type="InterPro" id="IPR041679">
    <property type="entry name" value="DNA2/NAM7-like_C"/>
</dbReference>
<organism evidence="4 5">
    <name type="scientific">Phomopsis amygdali</name>
    <name type="common">Fusicoccum amygdali</name>
    <dbReference type="NCBI Taxonomy" id="1214568"/>
    <lineage>
        <taxon>Eukaryota</taxon>
        <taxon>Fungi</taxon>
        <taxon>Dikarya</taxon>
        <taxon>Ascomycota</taxon>
        <taxon>Pezizomycotina</taxon>
        <taxon>Sordariomycetes</taxon>
        <taxon>Sordariomycetidae</taxon>
        <taxon>Diaporthales</taxon>
        <taxon>Diaporthaceae</taxon>
        <taxon>Diaporthe</taxon>
    </lineage>
</organism>
<dbReference type="InterPro" id="IPR003593">
    <property type="entry name" value="AAA+_ATPase"/>
</dbReference>
<keyword evidence="1" id="KW-0378">Hydrolase</keyword>
<dbReference type="SUPFAM" id="SSF52540">
    <property type="entry name" value="P-loop containing nucleoside triphosphate hydrolases"/>
    <property type="match status" value="1"/>
</dbReference>
<accession>A0AAD9SI05</accession>
<reference evidence="4" key="1">
    <citation type="submission" date="2023-06" db="EMBL/GenBank/DDBJ databases">
        <authorList>
            <person name="Noh H."/>
        </authorList>
    </citation>
    <scope>NUCLEOTIDE SEQUENCE</scope>
    <source>
        <strain evidence="4">DUCC20226</strain>
    </source>
</reference>
<dbReference type="InterPro" id="IPR047187">
    <property type="entry name" value="SF1_C_Upf1"/>
</dbReference>
<dbReference type="CDD" id="cd18808">
    <property type="entry name" value="SF1_C_Upf1"/>
    <property type="match status" value="1"/>
</dbReference>
<dbReference type="GO" id="GO:0031380">
    <property type="term" value="C:nuclear RNA-directed RNA polymerase complex"/>
    <property type="evidence" value="ECO:0007669"/>
    <property type="project" value="TreeGrafter"/>
</dbReference>
<keyword evidence="1" id="KW-0547">Nucleotide-binding</keyword>
<gene>
    <name evidence="4" type="ORF">N8I77_003049</name>
</gene>
<dbReference type="InterPro" id="IPR045055">
    <property type="entry name" value="DNA2/NAM7-like"/>
</dbReference>
<evidence type="ECO:0000313" key="5">
    <source>
        <dbReference type="Proteomes" id="UP001265746"/>
    </source>
</evidence>
<dbReference type="InterPro" id="IPR027417">
    <property type="entry name" value="P-loop_NTPase"/>
</dbReference>
<keyword evidence="1" id="KW-0347">Helicase</keyword>
<comment type="caution">
    <text evidence="4">The sequence shown here is derived from an EMBL/GenBank/DDBJ whole genome shotgun (WGS) entry which is preliminary data.</text>
</comment>
<evidence type="ECO:0000313" key="4">
    <source>
        <dbReference type="EMBL" id="KAK2609553.1"/>
    </source>
</evidence>
<dbReference type="InterPro" id="IPR041677">
    <property type="entry name" value="DNA2/NAM7_AAA_11"/>
</dbReference>
<dbReference type="Proteomes" id="UP001265746">
    <property type="component" value="Unassembled WGS sequence"/>
</dbReference>
<dbReference type="GO" id="GO:0004386">
    <property type="term" value="F:helicase activity"/>
    <property type="evidence" value="ECO:0007669"/>
    <property type="project" value="InterPro"/>
</dbReference>
<sequence length="1609" mass="179122">MRHGWTCEVQYTDFLFQTEHTSNTCCSSNYSHSASAPEQDRPGALSTGGTQHDNDRSEITGIHVLPTYGEITAQTGQYLPAADPASWHLPGARGRLDREFRLLREDTAGQIRDGCREILKAIHGPGLEAYRRQRTTTNFDFCDDVKVQHVSMHNQNGIQFTVAFKQPEPVRAMEYDQRQAWWERCKRFRPGTLVSVLDTAGVILHFVVSESTLRGAAGAAGQPFADSNYFNLSSDNEWSYANLMLVESSKLSDALRWYDDAQPPRYLLDFPDLLLASFKPTLEALQQLSQSPGHHLLSLLDPDVPDSNGGPVIEPPAYAQTPEFTFNLGCLTQEGHAFQFDPSHAPTAAEISLLANLPPDQAEALLKALSSEIALIYGRPGTGKSYLARAIIRTLLYNKDSAGLGPTICVFHNDAALDRMVEQLFDDGVDGIVRMGGRSTSERLQNLDLLVTSYAGICRQERHTEKQIDKFSKTLAEEIKQELQQFSRMGSPFELHRFLSRSKSDYCDLLFGRRHGDFSNYRPDLADAVRQWLAIDTSPMEYGYQHTERQRLHQNWLKDMREDMIEVLARSYEEYEDIRSELPRFHDDCRRQILQGAQVIAVTTTELANNPQLLQPLQAKVLVFDEADEFLESQILTAILPSIEHIILLGDYRQLLPKVQTKKLQRANQADGLKALDISLFERLVDPPYHHGVKFPFSSLRTQNRMHPTLARLTVPNEQPVMDEKALIAAFPPVIGMRQQCERSVQDDDSCINYFEVEMATAIVSHIIRQGHYSSQDIAVITPSSGQLRQLQRRMKTEHSFTTRVDCRDLEGLWEFDPQEHEGTGEYAGSVFNGHDESKIAASSLKSVRLAILENFRGEEAKIVIISLVRSNPQRSSGILQNPDRINTLMSRAQHGCYILGDSSTYKGVPTWGRIINMMQTDGNLGDSLELQCPRHTNETICVSNPDEFSMASADGGCSRPCGKLLQCGHDCHHSCHSEDMHEGTKCIHPCPRPKSGCGHSCPLSCGDRCEDDCSARQNAARRYHVATFVNVIVMNATFATRTPSSGHTMSYVIRHAAGAISTALMPVSGSVTETPIADSVSSHATFAAVILGAIGFATRLVYRALRIIALPAAPTASVICLVPRHATGFPASSACPSLCGEVCPDSKYCQTCGAEDILLTVVDSSGLKEYRDIDLNDDPCVFPACGHFQTRSSMDRQFEIQEHFNLTEDGTPLSIKGVLRPFSIQKVACCARCRGSLRDISRYGRILRRQMLDNVLKEFTSWSDRRFLELNEQLAEEVTNLQQGTDYQWLPMSSDQHSVLIELNSSLKSQIEVLRNSLGQGRYAGLVDFCSKIEIYLKEVKAKGEVFQKVANLMKQANDSNEAARCSIGPALHEPLVHPRGYILAMDLYLRCNITTLADLFKLWMGTHSTGVRVCTRTKIHGNVTSNLRCSLELIRCAKETDRQIIQAQGHLYFAWYCGFARGFGEDMPTRGGTRPAIRAHGSVLTVSGSAVTYNVLKANALEHIRKARSIHDSCTCKTKSKLPSALSSKVASTYNAVARNSRGTGLWRACDNGHPFRGSRSASMFLGQLRCTECGSIVPDTDYVSDEGAPRGLEETLPSQAKRLVDI</sequence>
<dbReference type="Gene3D" id="3.40.50.300">
    <property type="entry name" value="P-loop containing nucleotide triphosphate hydrolases"/>
    <property type="match status" value="2"/>
</dbReference>
<dbReference type="SMART" id="SM00382">
    <property type="entry name" value="AAA"/>
    <property type="match status" value="1"/>
</dbReference>
<feature type="region of interest" description="Disordered" evidence="2">
    <location>
        <begin position="27"/>
        <end position="57"/>
    </location>
</feature>
<dbReference type="Pfam" id="PF13086">
    <property type="entry name" value="AAA_11"/>
    <property type="match status" value="1"/>
</dbReference>
<dbReference type="PANTHER" id="PTHR10887">
    <property type="entry name" value="DNA2/NAM7 HELICASE FAMILY"/>
    <property type="match status" value="1"/>
</dbReference>
<feature type="compositionally biased region" description="Polar residues" evidence="2">
    <location>
        <begin position="27"/>
        <end position="36"/>
    </location>
</feature>
<proteinExistence type="predicted"/>
<dbReference type="PANTHER" id="PTHR10887:SF445">
    <property type="entry name" value="NFX1-TYPE ZINC FINGER-CONTAINING PROTEIN 1"/>
    <property type="match status" value="1"/>
</dbReference>
<evidence type="ECO:0000256" key="1">
    <source>
        <dbReference type="ARBA" id="ARBA00022806"/>
    </source>
</evidence>
<name>A0AAD9SI05_PHOAM</name>
<dbReference type="Pfam" id="PF13087">
    <property type="entry name" value="AAA_12"/>
    <property type="match status" value="1"/>
</dbReference>
<dbReference type="EMBL" id="JAUJFL010000002">
    <property type="protein sequence ID" value="KAK2609553.1"/>
    <property type="molecule type" value="Genomic_DNA"/>
</dbReference>
<feature type="domain" description="AAA+ ATPase" evidence="3">
    <location>
        <begin position="370"/>
        <end position="686"/>
    </location>
</feature>
<dbReference type="CDD" id="cd06008">
    <property type="entry name" value="NF-X1-zinc-finger"/>
    <property type="match status" value="1"/>
</dbReference>
<keyword evidence="1" id="KW-0067">ATP-binding</keyword>
<evidence type="ECO:0000259" key="3">
    <source>
        <dbReference type="SMART" id="SM00382"/>
    </source>
</evidence>
<evidence type="ECO:0000256" key="2">
    <source>
        <dbReference type="SAM" id="MobiDB-lite"/>
    </source>
</evidence>